<name>W2TEL3_NECAM</name>
<dbReference type="AlphaFoldDB" id="W2TEL3"/>
<accession>W2TEL3</accession>
<protein>
    <submittedName>
        <fullName evidence="2">Uncharacterized protein</fullName>
    </submittedName>
</protein>
<feature type="compositionally biased region" description="Pro residues" evidence="1">
    <location>
        <begin position="79"/>
        <end position="95"/>
    </location>
</feature>
<evidence type="ECO:0000256" key="1">
    <source>
        <dbReference type="SAM" id="MobiDB-lite"/>
    </source>
</evidence>
<sequence>MSKAFMKKVHEVKPDFEGAIAYIDQHGRQGFIFLRVIENCSWKRGNVLDRGYHSYPPANSRSPSSMDSAPPTYRNRTVSPPPAPVTTYQKPPPLSPGSYAGYQIPPPPGYGYKYTTYGPTYSQNLLYGMPPHSGMLLRFLASPFPFGYHRNFVGPNKYHQFGSWGGYKYYSPGWGPVW</sequence>
<dbReference type="EMBL" id="KI659479">
    <property type="protein sequence ID" value="ETN79447.1"/>
    <property type="molecule type" value="Genomic_DNA"/>
</dbReference>
<dbReference type="OrthoDB" id="5798369at2759"/>
<feature type="region of interest" description="Disordered" evidence="1">
    <location>
        <begin position="55"/>
        <end position="96"/>
    </location>
</feature>
<gene>
    <name evidence="2" type="ORF">NECAME_09814</name>
</gene>
<evidence type="ECO:0000313" key="3">
    <source>
        <dbReference type="Proteomes" id="UP000053676"/>
    </source>
</evidence>
<dbReference type="KEGG" id="nai:NECAME_09814"/>
<feature type="compositionally biased region" description="Polar residues" evidence="1">
    <location>
        <begin position="57"/>
        <end position="67"/>
    </location>
</feature>
<evidence type="ECO:0000313" key="2">
    <source>
        <dbReference type="EMBL" id="ETN79447.1"/>
    </source>
</evidence>
<proteinExistence type="predicted"/>
<reference evidence="3" key="1">
    <citation type="journal article" date="2014" name="Nat. Genet.">
        <title>Genome of the human hookworm Necator americanus.</title>
        <authorList>
            <person name="Tang Y.T."/>
            <person name="Gao X."/>
            <person name="Rosa B.A."/>
            <person name="Abubucker S."/>
            <person name="Hallsworth-Pepin K."/>
            <person name="Martin J."/>
            <person name="Tyagi R."/>
            <person name="Heizer E."/>
            <person name="Zhang X."/>
            <person name="Bhonagiri-Palsikar V."/>
            <person name="Minx P."/>
            <person name="Warren W.C."/>
            <person name="Wang Q."/>
            <person name="Zhan B."/>
            <person name="Hotez P.J."/>
            <person name="Sternberg P.W."/>
            <person name="Dougall A."/>
            <person name="Gaze S.T."/>
            <person name="Mulvenna J."/>
            <person name="Sotillo J."/>
            <person name="Ranganathan S."/>
            <person name="Rabelo E.M."/>
            <person name="Wilson R.K."/>
            <person name="Felgner P.L."/>
            <person name="Bethony J."/>
            <person name="Hawdon J.M."/>
            <person name="Gasser R.B."/>
            <person name="Loukas A."/>
            <person name="Mitreva M."/>
        </authorList>
    </citation>
    <scope>NUCLEOTIDE SEQUENCE [LARGE SCALE GENOMIC DNA]</scope>
</reference>
<dbReference type="Proteomes" id="UP000053676">
    <property type="component" value="Unassembled WGS sequence"/>
</dbReference>
<keyword evidence="3" id="KW-1185">Reference proteome</keyword>
<organism evidence="2 3">
    <name type="scientific">Necator americanus</name>
    <name type="common">Human hookworm</name>
    <dbReference type="NCBI Taxonomy" id="51031"/>
    <lineage>
        <taxon>Eukaryota</taxon>
        <taxon>Metazoa</taxon>
        <taxon>Ecdysozoa</taxon>
        <taxon>Nematoda</taxon>
        <taxon>Chromadorea</taxon>
        <taxon>Rhabditida</taxon>
        <taxon>Rhabditina</taxon>
        <taxon>Rhabditomorpha</taxon>
        <taxon>Strongyloidea</taxon>
        <taxon>Ancylostomatidae</taxon>
        <taxon>Bunostominae</taxon>
        <taxon>Necator</taxon>
    </lineage>
</organism>